<evidence type="ECO:0000256" key="1">
    <source>
        <dbReference type="SAM" id="MobiDB-lite"/>
    </source>
</evidence>
<feature type="compositionally biased region" description="Low complexity" evidence="1">
    <location>
        <begin position="18"/>
        <end position="29"/>
    </location>
</feature>
<dbReference type="AlphaFoldDB" id="A0A9D9DCS1"/>
<comment type="caution">
    <text evidence="2">The sequence shown here is derived from an EMBL/GenBank/DDBJ whole genome shotgun (WGS) entry which is preliminary data.</text>
</comment>
<gene>
    <name evidence="2" type="ORF">IAB19_04165</name>
</gene>
<feature type="region of interest" description="Disordered" evidence="1">
    <location>
        <begin position="1"/>
        <end position="52"/>
    </location>
</feature>
<evidence type="ECO:0000313" key="3">
    <source>
        <dbReference type="Proteomes" id="UP000823631"/>
    </source>
</evidence>
<sequence>MTDNSRPEKPRLSLRPRAAGTAGATGSTTVRPRTTLRFTPRAGAEGASTVHS</sequence>
<organism evidence="2 3">
    <name type="scientific">Candidatus Avisuccinivibrio stercorigallinarum</name>
    <dbReference type="NCBI Taxonomy" id="2840704"/>
    <lineage>
        <taxon>Bacteria</taxon>
        <taxon>Pseudomonadati</taxon>
        <taxon>Pseudomonadota</taxon>
        <taxon>Gammaproteobacteria</taxon>
        <taxon>Aeromonadales</taxon>
        <taxon>Succinivibrionaceae</taxon>
        <taxon>Succinivibrionaceae incertae sedis</taxon>
        <taxon>Candidatus Avisuccinivibrio</taxon>
    </lineage>
</organism>
<reference evidence="2" key="1">
    <citation type="submission" date="2020-10" db="EMBL/GenBank/DDBJ databases">
        <authorList>
            <person name="Gilroy R."/>
        </authorList>
    </citation>
    <scope>NUCLEOTIDE SEQUENCE</scope>
    <source>
        <strain evidence="2">17213</strain>
    </source>
</reference>
<dbReference type="EMBL" id="JADINH010000089">
    <property type="protein sequence ID" value="MBO8415561.1"/>
    <property type="molecule type" value="Genomic_DNA"/>
</dbReference>
<proteinExistence type="predicted"/>
<accession>A0A9D9DCS1</accession>
<protein>
    <submittedName>
        <fullName evidence="2">Uncharacterized protein</fullName>
    </submittedName>
</protein>
<reference evidence="2" key="2">
    <citation type="journal article" date="2021" name="PeerJ">
        <title>Extensive microbial diversity within the chicken gut microbiome revealed by metagenomics and culture.</title>
        <authorList>
            <person name="Gilroy R."/>
            <person name="Ravi A."/>
            <person name="Getino M."/>
            <person name="Pursley I."/>
            <person name="Horton D.L."/>
            <person name="Alikhan N.F."/>
            <person name="Baker D."/>
            <person name="Gharbi K."/>
            <person name="Hall N."/>
            <person name="Watson M."/>
            <person name="Adriaenssens E.M."/>
            <person name="Foster-Nyarko E."/>
            <person name="Jarju S."/>
            <person name="Secka A."/>
            <person name="Antonio M."/>
            <person name="Oren A."/>
            <person name="Chaudhuri R.R."/>
            <person name="La Ragione R."/>
            <person name="Hildebrand F."/>
            <person name="Pallen M.J."/>
        </authorList>
    </citation>
    <scope>NUCLEOTIDE SEQUENCE</scope>
    <source>
        <strain evidence="2">17213</strain>
    </source>
</reference>
<feature type="non-terminal residue" evidence="2">
    <location>
        <position position="52"/>
    </location>
</feature>
<name>A0A9D9DCS1_9GAMM</name>
<feature type="compositionally biased region" description="Basic and acidic residues" evidence="1">
    <location>
        <begin position="1"/>
        <end position="11"/>
    </location>
</feature>
<evidence type="ECO:0000313" key="2">
    <source>
        <dbReference type="EMBL" id="MBO8415561.1"/>
    </source>
</evidence>
<dbReference type="Proteomes" id="UP000823631">
    <property type="component" value="Unassembled WGS sequence"/>
</dbReference>